<dbReference type="SUPFAM" id="SSF48019">
    <property type="entry name" value="post-AAA+ oligomerization domain-like"/>
    <property type="match status" value="1"/>
</dbReference>
<dbReference type="EMBL" id="BLIY01000003">
    <property type="protein sequence ID" value="GFE52867.1"/>
    <property type="molecule type" value="Genomic_DNA"/>
</dbReference>
<dbReference type="Pfam" id="PF08519">
    <property type="entry name" value="RFC1"/>
    <property type="match status" value="1"/>
</dbReference>
<feature type="region of interest" description="Disordered" evidence="5">
    <location>
        <begin position="253"/>
        <end position="279"/>
    </location>
</feature>
<evidence type="ECO:0000256" key="2">
    <source>
        <dbReference type="ARBA" id="ARBA00020401"/>
    </source>
</evidence>
<dbReference type="PANTHER" id="PTHR23389">
    <property type="entry name" value="CHROMOSOME TRANSMISSION FIDELITY FACTOR 18"/>
    <property type="match status" value="1"/>
</dbReference>
<dbReference type="GO" id="GO:0005663">
    <property type="term" value="C:DNA replication factor C complex"/>
    <property type="evidence" value="ECO:0007669"/>
    <property type="project" value="InterPro"/>
</dbReference>
<dbReference type="Gene3D" id="1.20.272.10">
    <property type="match status" value="1"/>
</dbReference>
<comment type="similarity">
    <text evidence="1 4">Belongs to the activator 1 large subunit family.</text>
</comment>
<dbReference type="GO" id="GO:0006281">
    <property type="term" value="P:DNA repair"/>
    <property type="evidence" value="ECO:0007669"/>
    <property type="project" value="InterPro"/>
</dbReference>
<dbReference type="Pfam" id="PF00533">
    <property type="entry name" value="BRCT"/>
    <property type="match status" value="1"/>
</dbReference>
<dbReference type="InterPro" id="IPR036420">
    <property type="entry name" value="BRCT_dom_sf"/>
</dbReference>
<name>A0A9W5T843_BABOV</name>
<dbReference type="GO" id="GO:0005524">
    <property type="term" value="F:ATP binding"/>
    <property type="evidence" value="ECO:0007669"/>
    <property type="project" value="UniProtKB-UniRule"/>
</dbReference>
<proteinExistence type="inferred from homology"/>
<evidence type="ECO:0000256" key="4">
    <source>
        <dbReference type="PIRNR" id="PIRNR036578"/>
    </source>
</evidence>
<feature type="compositionally biased region" description="Low complexity" evidence="5">
    <location>
        <begin position="256"/>
        <end position="273"/>
    </location>
</feature>
<dbReference type="OrthoDB" id="365044at2759"/>
<evidence type="ECO:0000313" key="7">
    <source>
        <dbReference type="EMBL" id="GFE52867.1"/>
    </source>
</evidence>
<evidence type="ECO:0000313" key="8">
    <source>
        <dbReference type="Proteomes" id="UP001057455"/>
    </source>
</evidence>
<feature type="domain" description="BRCT" evidence="6">
    <location>
        <begin position="283"/>
        <end position="373"/>
    </location>
</feature>
<keyword evidence="8" id="KW-1185">Reference proteome</keyword>
<dbReference type="PANTHER" id="PTHR23389:SF6">
    <property type="entry name" value="REPLICATION FACTOR C SUBUNIT 1"/>
    <property type="match status" value="1"/>
</dbReference>
<keyword evidence="4" id="KW-0067">ATP-binding</keyword>
<feature type="region of interest" description="Disordered" evidence="5">
    <location>
        <begin position="1"/>
        <end position="58"/>
    </location>
</feature>
<dbReference type="AlphaFoldDB" id="A0A9W5T843"/>
<feature type="region of interest" description="Disordered" evidence="5">
    <location>
        <begin position="886"/>
        <end position="920"/>
    </location>
</feature>
<evidence type="ECO:0000256" key="3">
    <source>
        <dbReference type="ARBA" id="ARBA00022705"/>
    </source>
</evidence>
<accession>A0A9W5T843</accession>
<gene>
    <name evidence="7" type="ORF">BaOVIS_002710</name>
</gene>
<keyword evidence="4" id="KW-0539">Nucleus</keyword>
<sequence>MDIRSFFGGSKNVANATPAGPSKASPPLKPCGLNTVIRRSIDEDERAEPASKVVNQPVDALKNPEELVDTDVSGALRRKRLKKLVDSDDDLFASDNPVKSSNESNEGSKVKVRHLLWDKQEGVPLSSAEITGKTSDVQLDIDCYTTTDKRLVNPVANVTESRRQNVDLDSYLTSMGVGKSGGTKVVESTTHASPTRTQFIASVKPEEVKPSQATQSEVVSPKKSVQYPPMVAVTSPVAGRKDTNNATMDLFDDNESLPSSVPPSVTASPAKVSNKTDQDTIVDPNNKIVGMRFVFTGVLEAIDRDSILGIIRNLGGIPITGVSSKTNYLVCGDKLEDGRPFKTGTKYKKAVELNSQQKADIKILNESEFLTLINFEEISAKMAAVEYTPATSVVTSNLTTTTDSAVDSSLPYCEKYRPMSLNDLAGNEANIRKVVDWLRSWAPGSGPACALLSGPPGVGKTTTAKLVAAQCGYECVEFNASDLRNKSAVEKISMLATGGQSFSFMGECQMRRSLVLLDEVDGMGAGDRGGLQAVVALLPKARCPIICICNDRHNQKLNTLGNKSLDVRFAAPTLAQFRARLGRVCAAEGVTLSQETIAQLYEQGGGDFRHALNAIEFNAIGESGSQQRSLARSDAKDIGHTKNLFEATGRLFTVHSTDTESRFREMEQLFFVDYNMMPLMAQENYTKYIPVGRRAIPILQALSQSFVEADLVEEFLKRFQAFSLLPDLAVLSSILPAMVIVASGGTCRERLMFPQFLGRFSTTSKNKRFLSEIGKHLGHRSLIRSSALVMDGYLDILYTKIMTELAKGDIDATVAIIESCGLNRELAVDALSSLRLKSQDNLYEKIETRKKTALTKRLNEQSVRVAPTKRKKEFVDRIVDEEAEVVEASESESSDSDSELIKKNARPVKKRATATKKGSK</sequence>
<evidence type="ECO:0000256" key="1">
    <source>
        <dbReference type="ARBA" id="ARBA00006116"/>
    </source>
</evidence>
<dbReference type="CDD" id="cd00009">
    <property type="entry name" value="AAA"/>
    <property type="match status" value="1"/>
</dbReference>
<keyword evidence="3 4" id="KW-0235">DNA replication</keyword>
<keyword evidence="4" id="KW-0547">Nucleotide-binding</keyword>
<dbReference type="SUPFAM" id="SSF52540">
    <property type="entry name" value="P-loop containing nucleoside triphosphate hydrolases"/>
    <property type="match status" value="1"/>
</dbReference>
<dbReference type="InterPro" id="IPR003593">
    <property type="entry name" value="AAA+_ATPase"/>
</dbReference>
<dbReference type="GO" id="GO:0003689">
    <property type="term" value="F:DNA clamp loader activity"/>
    <property type="evidence" value="ECO:0007669"/>
    <property type="project" value="UniProtKB-UniRule"/>
</dbReference>
<dbReference type="SUPFAM" id="SSF52113">
    <property type="entry name" value="BRCT domain"/>
    <property type="match status" value="1"/>
</dbReference>
<dbReference type="SMART" id="SM00382">
    <property type="entry name" value="AAA"/>
    <property type="match status" value="1"/>
</dbReference>
<dbReference type="InterPro" id="IPR008921">
    <property type="entry name" value="DNA_pol3_clamp-load_cplx_C"/>
</dbReference>
<comment type="subcellular location">
    <subcellularLocation>
        <location evidence="4">Nucleus</location>
    </subcellularLocation>
</comment>
<feature type="compositionally biased region" description="Acidic residues" evidence="5">
    <location>
        <begin position="886"/>
        <end position="898"/>
    </location>
</feature>
<dbReference type="GO" id="GO:0006260">
    <property type="term" value="P:DNA replication"/>
    <property type="evidence" value="ECO:0007669"/>
    <property type="project" value="UniProtKB-KW"/>
</dbReference>
<dbReference type="InterPro" id="IPR003959">
    <property type="entry name" value="ATPase_AAA_core"/>
</dbReference>
<dbReference type="PROSITE" id="PS50172">
    <property type="entry name" value="BRCT"/>
    <property type="match status" value="1"/>
</dbReference>
<evidence type="ECO:0000259" key="6">
    <source>
        <dbReference type="PROSITE" id="PS50172"/>
    </source>
</evidence>
<dbReference type="Gene3D" id="3.40.50.300">
    <property type="entry name" value="P-loop containing nucleotide triphosphate hydrolases"/>
    <property type="match status" value="1"/>
</dbReference>
<dbReference type="GO" id="GO:0016887">
    <property type="term" value="F:ATP hydrolysis activity"/>
    <property type="evidence" value="ECO:0007669"/>
    <property type="project" value="InterPro"/>
</dbReference>
<organism evidence="7 8">
    <name type="scientific">Babesia ovis</name>
    <dbReference type="NCBI Taxonomy" id="5869"/>
    <lineage>
        <taxon>Eukaryota</taxon>
        <taxon>Sar</taxon>
        <taxon>Alveolata</taxon>
        <taxon>Apicomplexa</taxon>
        <taxon>Aconoidasida</taxon>
        <taxon>Piroplasmida</taxon>
        <taxon>Babesiidae</taxon>
        <taxon>Babesia</taxon>
    </lineage>
</organism>
<dbReference type="Gene3D" id="3.40.50.10190">
    <property type="entry name" value="BRCT domain"/>
    <property type="match status" value="1"/>
</dbReference>
<dbReference type="InterPro" id="IPR013725">
    <property type="entry name" value="DNA_replication_fac_RFC1_C"/>
</dbReference>
<dbReference type="PIRSF" id="PIRSF036578">
    <property type="entry name" value="RFC1"/>
    <property type="match status" value="1"/>
</dbReference>
<protein>
    <recommendedName>
        <fullName evidence="2 4">Replication factor C subunit 1</fullName>
    </recommendedName>
</protein>
<dbReference type="Pfam" id="PF00004">
    <property type="entry name" value="AAA"/>
    <property type="match status" value="1"/>
</dbReference>
<comment type="caution">
    <text evidence="7">The sequence shown here is derived from an EMBL/GenBank/DDBJ whole genome shotgun (WGS) entry which is preliminary data.</text>
</comment>
<dbReference type="InterPro" id="IPR027417">
    <property type="entry name" value="P-loop_NTPase"/>
</dbReference>
<evidence type="ECO:0000256" key="5">
    <source>
        <dbReference type="SAM" id="MobiDB-lite"/>
    </source>
</evidence>
<reference evidence="7" key="1">
    <citation type="submission" date="2019-12" db="EMBL/GenBank/DDBJ databases">
        <title>Genome sequence of Babesia ovis.</title>
        <authorList>
            <person name="Yamagishi J."/>
            <person name="Sevinc F."/>
            <person name="Xuan X."/>
        </authorList>
    </citation>
    <scope>NUCLEOTIDE SEQUENCE</scope>
    <source>
        <strain evidence="7">Selcuk</strain>
    </source>
</reference>
<dbReference type="GO" id="GO:0005634">
    <property type="term" value="C:nucleus"/>
    <property type="evidence" value="ECO:0007669"/>
    <property type="project" value="UniProtKB-SubCell"/>
</dbReference>
<dbReference type="CDD" id="cd17748">
    <property type="entry name" value="BRCT_DNA_ligase_like"/>
    <property type="match status" value="1"/>
</dbReference>
<dbReference type="InterPro" id="IPR001357">
    <property type="entry name" value="BRCT_dom"/>
</dbReference>
<feature type="compositionally biased region" description="Basic residues" evidence="5">
    <location>
        <begin position="903"/>
        <end position="920"/>
    </location>
</feature>
<dbReference type="Gene3D" id="1.10.8.60">
    <property type="match status" value="1"/>
</dbReference>
<dbReference type="InterPro" id="IPR012178">
    <property type="entry name" value="RFC1"/>
</dbReference>
<dbReference type="GO" id="GO:0003677">
    <property type="term" value="F:DNA binding"/>
    <property type="evidence" value="ECO:0007669"/>
    <property type="project" value="InterPro"/>
</dbReference>
<dbReference type="Proteomes" id="UP001057455">
    <property type="component" value="Unassembled WGS sequence"/>
</dbReference>